<evidence type="ECO:0000313" key="3">
    <source>
        <dbReference type="Proteomes" id="UP000228859"/>
    </source>
</evidence>
<dbReference type="AlphaFoldDB" id="A0A2D3WMK4"/>
<evidence type="ECO:0000313" key="2">
    <source>
        <dbReference type="EMBL" id="DAB38359.1"/>
    </source>
</evidence>
<sequence>MIFYRGAFALPNAITFLHTETLNSLKIVLFLTSALFCNILATLKYYDLFDRYIALLKEV</sequence>
<name>A0A2D3WMK4_9BACT</name>
<accession>A0A2D3WMK4</accession>
<organism evidence="2 3">
    <name type="scientific">Sulfuricurvum kujiense</name>
    <dbReference type="NCBI Taxonomy" id="148813"/>
    <lineage>
        <taxon>Bacteria</taxon>
        <taxon>Pseudomonadati</taxon>
        <taxon>Campylobacterota</taxon>
        <taxon>Epsilonproteobacteria</taxon>
        <taxon>Campylobacterales</taxon>
        <taxon>Sulfurimonadaceae</taxon>
        <taxon>Sulfuricurvum</taxon>
    </lineage>
</organism>
<reference evidence="2 3" key="1">
    <citation type="journal article" date="2017" name="Front. Microbiol.">
        <title>Comparative Genomic Analysis of the Class Epsilonproteobacteria and Proposed Reclassification to Epsilonbacteraeota (phyl. nov.).</title>
        <authorList>
            <person name="Waite D.W."/>
            <person name="Vanwonterghem I."/>
            <person name="Rinke C."/>
            <person name="Parks D.H."/>
            <person name="Zhang Y."/>
            <person name="Takai K."/>
            <person name="Sievert S.M."/>
            <person name="Simon J."/>
            <person name="Campbell B.J."/>
            <person name="Hanson T.E."/>
            <person name="Woyke T."/>
            <person name="Klotz M.G."/>
            <person name="Hugenholtz P."/>
        </authorList>
    </citation>
    <scope>NUCLEOTIDE SEQUENCE [LARGE SCALE GENOMIC DNA]</scope>
    <source>
        <strain evidence="2">UBA12443</strain>
    </source>
</reference>
<keyword evidence="1" id="KW-0472">Membrane</keyword>
<proteinExistence type="predicted"/>
<keyword evidence="1" id="KW-0812">Transmembrane</keyword>
<gene>
    <name evidence="2" type="ORF">CFH83_06320</name>
</gene>
<comment type="caution">
    <text evidence="2">The sequence shown here is derived from an EMBL/GenBank/DDBJ whole genome shotgun (WGS) entry which is preliminary data.</text>
</comment>
<evidence type="ECO:0000256" key="1">
    <source>
        <dbReference type="SAM" id="Phobius"/>
    </source>
</evidence>
<feature type="transmembrane region" description="Helical" evidence="1">
    <location>
        <begin position="27"/>
        <end position="46"/>
    </location>
</feature>
<dbReference type="Proteomes" id="UP000228859">
    <property type="component" value="Unassembled WGS sequence"/>
</dbReference>
<dbReference type="EMBL" id="DLUI01000090">
    <property type="protein sequence ID" value="DAB38359.1"/>
    <property type="molecule type" value="Genomic_DNA"/>
</dbReference>
<protein>
    <submittedName>
        <fullName evidence="2">Uncharacterized protein</fullName>
    </submittedName>
</protein>
<keyword evidence="1" id="KW-1133">Transmembrane helix</keyword>